<gene>
    <name evidence="1" type="ORF">LVJ94_08855</name>
</gene>
<name>A0ABZ2L8R8_9BACT</name>
<organism evidence="1 2">
    <name type="scientific">Pendulispora rubella</name>
    <dbReference type="NCBI Taxonomy" id="2741070"/>
    <lineage>
        <taxon>Bacteria</taxon>
        <taxon>Pseudomonadati</taxon>
        <taxon>Myxococcota</taxon>
        <taxon>Myxococcia</taxon>
        <taxon>Myxococcales</taxon>
        <taxon>Sorangiineae</taxon>
        <taxon>Pendulisporaceae</taxon>
        <taxon>Pendulispora</taxon>
    </lineage>
</organism>
<accession>A0ABZ2L8R8</accession>
<dbReference type="Proteomes" id="UP001374803">
    <property type="component" value="Chromosome"/>
</dbReference>
<dbReference type="EMBL" id="CP089983">
    <property type="protein sequence ID" value="WXB07343.1"/>
    <property type="molecule type" value="Genomic_DNA"/>
</dbReference>
<protein>
    <submittedName>
        <fullName evidence="1">Uncharacterized protein</fullName>
    </submittedName>
</protein>
<keyword evidence="2" id="KW-1185">Reference proteome</keyword>
<evidence type="ECO:0000313" key="1">
    <source>
        <dbReference type="EMBL" id="WXB07343.1"/>
    </source>
</evidence>
<reference evidence="1" key="1">
    <citation type="submission" date="2021-12" db="EMBL/GenBank/DDBJ databases">
        <title>Discovery of the Pendulisporaceae a myxobacterial family with distinct sporulation behavior and unique specialized metabolism.</title>
        <authorList>
            <person name="Garcia R."/>
            <person name="Popoff A."/>
            <person name="Bader C.D."/>
            <person name="Loehr J."/>
            <person name="Walesch S."/>
            <person name="Walt C."/>
            <person name="Boldt J."/>
            <person name="Bunk B."/>
            <person name="Haeckl F.J.F.P.J."/>
            <person name="Gunesch A.P."/>
            <person name="Birkelbach J."/>
            <person name="Nuebel U."/>
            <person name="Pietschmann T."/>
            <person name="Bach T."/>
            <person name="Mueller R."/>
        </authorList>
    </citation>
    <scope>NUCLEOTIDE SEQUENCE</scope>
    <source>
        <strain evidence="1">MSr11367</strain>
    </source>
</reference>
<dbReference type="RefSeq" id="WP_394837003.1">
    <property type="nucleotide sequence ID" value="NZ_CP089929.1"/>
</dbReference>
<evidence type="ECO:0000313" key="2">
    <source>
        <dbReference type="Proteomes" id="UP001374803"/>
    </source>
</evidence>
<sequence length="285" mass="30344">MELPNDETLNWIVTHYADFVAKHGEAIGQPELVLPTGEFFPDEFSFDVQSIARLFERMLSYAPVSDDLEFGLQFLDGEASAGGGCGTGGCGTGACSTDGSAAPTRAQGNMLETDEGYIAILSTAHVQNPTLLTTSLVRSIGAIILAEAGEEVPGDELDLASEVAAVASGFGVLLHQGSYVYGKSCGGARVQKVTQLSVEEIAVALALFLRHHDIKTSHARAHLDTTQREAFDKALEWVDSNEALVDGLRERPEEIALGFFELSPVRGLFGRLFSSGPLLGAAKTR</sequence>
<proteinExistence type="predicted"/>